<dbReference type="InterPro" id="IPR036365">
    <property type="entry name" value="PGBD-like_sf"/>
</dbReference>
<dbReference type="PANTHER" id="PTHR46580:SF4">
    <property type="entry name" value="ATP_GTP-BINDING PROTEIN"/>
    <property type="match status" value="1"/>
</dbReference>
<dbReference type="Gene3D" id="2.130.10.130">
    <property type="entry name" value="Integrin alpha, N-terminal"/>
    <property type="match status" value="1"/>
</dbReference>
<feature type="chain" id="PRO_5011762766" evidence="2">
    <location>
        <begin position="24"/>
        <end position="548"/>
    </location>
</feature>
<keyword evidence="1 2" id="KW-0732">Signal</keyword>
<sequence length="548" mass="59533">MSKLLHLSTIAFVFSASTQLVHAQEVALDRSDVRSLQTNLNALGFSVGGADGIAGRRTLAAVAEAAEMFGLNAASIDSAFKTELDAIAASRTSTASTFKTDLPRIEMEWVTETDIRERPGLESYNVVPRILIAGDLDGDGGDEVVLVQDAVDSSFNVVAVPTPLQILSQGTDRWAGFPDSVSRILEREGVVADFNGDGLNDLFIAASGVDKPPYPGEQNVLLLSSENGHEDVSFTHLPVFDDFAHGAASSDIDGDGDLDLFVATNGDNTPIEPYFLINDGSGKFDRSVAANHMNGRLVDLSGRQRQFRPYYSTGRFFDADGDGFEDLALLSQGVSDPFTFTEIDGSIILHGDETGQFGRERITELPAGKWGLGTFTADLEPIDLNNDGMLDLVLTECFVPGSNNANWRGQFIRILMWTEDGYVDHTHRRMWPQGYEDEREIIFAHNSHLVDLDGDGDLDLVTDGGNPLWRNRPGDTPLVIGFNDGAGRFVPAPPTWLDPTSGYVGFGLTPADMDGNGRAELYGYQLYGDWESSPARVFGMLLQSFTPQ</sequence>
<dbReference type="SUPFAM" id="SSF47090">
    <property type="entry name" value="PGBD-like"/>
    <property type="match status" value="1"/>
</dbReference>
<reference evidence="4 5" key="1">
    <citation type="submission" date="2016-10" db="EMBL/GenBank/DDBJ databases">
        <authorList>
            <person name="de Groot N.N."/>
        </authorList>
    </citation>
    <scope>NUCLEOTIDE SEQUENCE [LARGE SCALE GENOMIC DNA]</scope>
    <source>
        <strain evidence="4 5">DSM 29433</strain>
    </source>
</reference>
<keyword evidence="5" id="KW-1185">Reference proteome</keyword>
<dbReference type="OrthoDB" id="7970102at2"/>
<evidence type="ECO:0000259" key="3">
    <source>
        <dbReference type="Pfam" id="PF01471"/>
    </source>
</evidence>
<organism evidence="4 5">
    <name type="scientific">Yoonia litorea</name>
    <dbReference type="NCBI Taxonomy" id="1123755"/>
    <lineage>
        <taxon>Bacteria</taxon>
        <taxon>Pseudomonadati</taxon>
        <taxon>Pseudomonadota</taxon>
        <taxon>Alphaproteobacteria</taxon>
        <taxon>Rhodobacterales</taxon>
        <taxon>Paracoccaceae</taxon>
        <taxon>Yoonia</taxon>
    </lineage>
</organism>
<dbReference type="AlphaFoldDB" id="A0A1I6MD62"/>
<dbReference type="InterPro" id="IPR002477">
    <property type="entry name" value="Peptidoglycan-bd-like"/>
</dbReference>
<dbReference type="RefSeq" id="WP_090206106.1">
    <property type="nucleotide sequence ID" value="NZ_FOZM01000001.1"/>
</dbReference>
<dbReference type="Pfam" id="PF13517">
    <property type="entry name" value="FG-GAP_3"/>
    <property type="match status" value="2"/>
</dbReference>
<evidence type="ECO:0000256" key="2">
    <source>
        <dbReference type="SAM" id="SignalP"/>
    </source>
</evidence>
<dbReference type="InterPro" id="IPR013517">
    <property type="entry name" value="FG-GAP"/>
</dbReference>
<feature type="signal peptide" evidence="2">
    <location>
        <begin position="1"/>
        <end position="23"/>
    </location>
</feature>
<dbReference type="STRING" id="1123755.SAMN05444714_1590"/>
<accession>A0A1I6MD62</accession>
<dbReference type="EMBL" id="FOZM01000001">
    <property type="protein sequence ID" value="SFS13686.1"/>
    <property type="molecule type" value="Genomic_DNA"/>
</dbReference>
<dbReference type="Proteomes" id="UP000198926">
    <property type="component" value="Unassembled WGS sequence"/>
</dbReference>
<name>A0A1I6MD62_9RHOB</name>
<evidence type="ECO:0000313" key="4">
    <source>
        <dbReference type="EMBL" id="SFS13686.1"/>
    </source>
</evidence>
<proteinExistence type="predicted"/>
<evidence type="ECO:0000313" key="5">
    <source>
        <dbReference type="Proteomes" id="UP000198926"/>
    </source>
</evidence>
<dbReference type="Pfam" id="PF01471">
    <property type="entry name" value="PG_binding_1"/>
    <property type="match status" value="1"/>
</dbReference>
<dbReference type="InterPro" id="IPR028994">
    <property type="entry name" value="Integrin_alpha_N"/>
</dbReference>
<feature type="domain" description="Peptidoglycan binding-like" evidence="3">
    <location>
        <begin position="30"/>
        <end position="72"/>
    </location>
</feature>
<protein>
    <submittedName>
        <fullName evidence="4">Putative peptidoglycan binding domain-containing protein</fullName>
    </submittedName>
</protein>
<gene>
    <name evidence="4" type="ORF">SAMN05444714_1590</name>
</gene>
<dbReference type="PANTHER" id="PTHR46580">
    <property type="entry name" value="SENSOR KINASE-RELATED"/>
    <property type="match status" value="1"/>
</dbReference>
<dbReference type="Gene3D" id="1.10.101.10">
    <property type="entry name" value="PGBD-like superfamily/PGBD"/>
    <property type="match status" value="1"/>
</dbReference>
<dbReference type="SUPFAM" id="SSF69318">
    <property type="entry name" value="Integrin alpha N-terminal domain"/>
    <property type="match status" value="1"/>
</dbReference>
<evidence type="ECO:0000256" key="1">
    <source>
        <dbReference type="ARBA" id="ARBA00022729"/>
    </source>
</evidence>
<dbReference type="InterPro" id="IPR036366">
    <property type="entry name" value="PGBDSf"/>
</dbReference>